<feature type="region of interest" description="Disordered" evidence="2">
    <location>
        <begin position="62"/>
        <end position="92"/>
    </location>
</feature>
<reference evidence="5" key="1">
    <citation type="submission" date="2020-01" db="EMBL/GenBank/DDBJ databases">
        <authorList>
            <consortium name="DOE Joint Genome Institute"/>
            <person name="Haridas S."/>
            <person name="Albert R."/>
            <person name="Binder M."/>
            <person name="Bloem J."/>
            <person name="Labutti K."/>
            <person name="Salamov A."/>
            <person name="Andreopoulos B."/>
            <person name="Baker S.E."/>
            <person name="Barry K."/>
            <person name="Bills G."/>
            <person name="Bluhm B.H."/>
            <person name="Cannon C."/>
            <person name="Castanera R."/>
            <person name="Culley D.E."/>
            <person name="Daum C."/>
            <person name="Ezra D."/>
            <person name="Gonzalez J.B."/>
            <person name="Henrissat B."/>
            <person name="Kuo A."/>
            <person name="Liang C."/>
            <person name="Lipzen A."/>
            <person name="Lutzoni F."/>
            <person name="Magnuson J."/>
            <person name="Mondo S."/>
            <person name="Nolan M."/>
            <person name="Ohm R."/>
            <person name="Pangilinan J."/>
            <person name="Park H.-J."/>
            <person name="Ramirez L."/>
            <person name="Alfaro M."/>
            <person name="Sun H."/>
            <person name="Tritt A."/>
            <person name="Yoshinaga Y."/>
            <person name="Zwiers L.-H."/>
            <person name="Turgeon B.G."/>
            <person name="Goodwin S.B."/>
            <person name="Spatafora J.W."/>
            <person name="Crous P.W."/>
            <person name="Grigoriev I.V."/>
        </authorList>
    </citation>
    <scope>NUCLEOTIDE SEQUENCE</scope>
    <source>
        <strain evidence="5">CBS 342.82</strain>
    </source>
</reference>
<dbReference type="InterPro" id="IPR021858">
    <property type="entry name" value="Fun_TF"/>
</dbReference>
<feature type="domain" description="Zn(2)-C6 fungal-type" evidence="3">
    <location>
        <begin position="25"/>
        <end position="55"/>
    </location>
</feature>
<keyword evidence="1" id="KW-0539">Nucleus</keyword>
<dbReference type="GO" id="GO:0001228">
    <property type="term" value="F:DNA-binding transcription activator activity, RNA polymerase II-specific"/>
    <property type="evidence" value="ECO:0007669"/>
    <property type="project" value="TreeGrafter"/>
</dbReference>
<dbReference type="Gene3D" id="4.10.240.10">
    <property type="entry name" value="Zn(2)-C6 fungal-type DNA-binding domain"/>
    <property type="match status" value="1"/>
</dbReference>
<dbReference type="OrthoDB" id="5386330at2759"/>
<dbReference type="PANTHER" id="PTHR47784:SF5">
    <property type="entry name" value="STEROL UPTAKE CONTROL PROTEIN 2"/>
    <property type="match status" value="1"/>
</dbReference>
<feature type="compositionally biased region" description="Polar residues" evidence="2">
    <location>
        <begin position="1"/>
        <end position="12"/>
    </location>
</feature>
<gene>
    <name evidence="5" type="ORF">K489DRAFT_376870</name>
</gene>
<dbReference type="PANTHER" id="PTHR47784">
    <property type="entry name" value="STEROL UPTAKE CONTROL PROTEIN 2"/>
    <property type="match status" value="1"/>
</dbReference>
<evidence type="ECO:0000256" key="2">
    <source>
        <dbReference type="SAM" id="MobiDB-lite"/>
    </source>
</evidence>
<dbReference type="SMART" id="SM00066">
    <property type="entry name" value="GAL4"/>
    <property type="match status" value="1"/>
</dbReference>
<dbReference type="PROSITE" id="PS00463">
    <property type="entry name" value="ZN2_CY6_FUNGAL_1"/>
    <property type="match status" value="1"/>
</dbReference>
<dbReference type="GO" id="GO:0008270">
    <property type="term" value="F:zinc ion binding"/>
    <property type="evidence" value="ECO:0007669"/>
    <property type="project" value="InterPro"/>
</dbReference>
<dbReference type="SUPFAM" id="SSF57701">
    <property type="entry name" value="Zn2/Cys6 DNA-binding domain"/>
    <property type="match status" value="1"/>
</dbReference>
<dbReference type="PRINTS" id="PR00755">
    <property type="entry name" value="AFLATOXINBRP"/>
</dbReference>
<reference evidence="5" key="3">
    <citation type="submission" date="2025-08" db="UniProtKB">
        <authorList>
            <consortium name="RefSeq"/>
        </authorList>
    </citation>
    <scope>IDENTIFICATION</scope>
    <source>
        <strain evidence="5">CBS 342.82</strain>
    </source>
</reference>
<evidence type="ECO:0000313" key="5">
    <source>
        <dbReference type="RefSeq" id="XP_033463494.1"/>
    </source>
</evidence>
<dbReference type="InterPro" id="IPR036864">
    <property type="entry name" value="Zn2-C6_fun-type_DNA-bd_sf"/>
</dbReference>
<dbReference type="InterPro" id="IPR001138">
    <property type="entry name" value="Zn2Cys6_DnaBD"/>
</dbReference>
<evidence type="ECO:0000256" key="1">
    <source>
        <dbReference type="ARBA" id="ARBA00023242"/>
    </source>
</evidence>
<dbReference type="PROSITE" id="PS50048">
    <property type="entry name" value="ZN2_CY6_FUNGAL_2"/>
    <property type="match status" value="1"/>
</dbReference>
<dbReference type="InterPro" id="IPR053157">
    <property type="entry name" value="Sterol_Uptake_Regulator"/>
</dbReference>
<dbReference type="AlphaFoldDB" id="A0A6J3MF33"/>
<dbReference type="CDD" id="cd00067">
    <property type="entry name" value="GAL4"/>
    <property type="match status" value="1"/>
</dbReference>
<dbReference type="Pfam" id="PF11951">
    <property type="entry name" value="Fungal_trans_2"/>
    <property type="match status" value="1"/>
</dbReference>
<proteinExistence type="predicted"/>
<protein>
    <recommendedName>
        <fullName evidence="3">Zn(2)-C6 fungal-type domain-containing protein</fullName>
    </recommendedName>
</protein>
<dbReference type="Proteomes" id="UP000504637">
    <property type="component" value="Unplaced"/>
</dbReference>
<feature type="region of interest" description="Disordered" evidence="2">
    <location>
        <begin position="1"/>
        <end position="23"/>
    </location>
</feature>
<keyword evidence="4" id="KW-1185">Reference proteome</keyword>
<dbReference type="Pfam" id="PF00172">
    <property type="entry name" value="Zn_clus"/>
    <property type="match status" value="1"/>
</dbReference>
<evidence type="ECO:0000259" key="3">
    <source>
        <dbReference type="PROSITE" id="PS50048"/>
    </source>
</evidence>
<dbReference type="GeneID" id="54361814"/>
<name>A0A6J3MF33_9PEZI</name>
<sequence length="433" mass="47988">MAGQAAPNTSAHTGERRPHRKSRAGCLECRRRRIKCTEDKPQCKACVRHSVPCAYREVVPPRNTTASHTHPTRRTIGSQLESSRYSATNVSSPSGSVDLTTSTLRSISAYASDAPDVFAQATISDLRLLHHWTSVTCGSLGVSKTVEHCWRHVIPRIGFEYPFLLHALLSLAALHLAHLGDGASNDLTLRASQHHASAVRGFCECIQQMRPEAAEARFACASTQLLYVFGMFSSRGDDTAIDAGMSDRRRRCLGEDWIPMVRGLGAILSPAYDIISAGELGTMLTMGNWHTRDLEALEYEEDARFRSLAAAWHGDSDAKVYDDALLGLRKGFAFMQQFKDAQGNLTSADTGNGFASGPTAWLHSVGEVYFRLLRHRQPPALLIWAHYAVLLHVIDDVWFMKGWAYDTVIVVDDLLGDAWARWMKWPKHVCGVL</sequence>
<evidence type="ECO:0000313" key="4">
    <source>
        <dbReference type="Proteomes" id="UP000504637"/>
    </source>
</evidence>
<organism evidence="5">
    <name type="scientific">Dissoconium aciculare CBS 342.82</name>
    <dbReference type="NCBI Taxonomy" id="1314786"/>
    <lineage>
        <taxon>Eukaryota</taxon>
        <taxon>Fungi</taxon>
        <taxon>Dikarya</taxon>
        <taxon>Ascomycota</taxon>
        <taxon>Pezizomycotina</taxon>
        <taxon>Dothideomycetes</taxon>
        <taxon>Dothideomycetidae</taxon>
        <taxon>Mycosphaerellales</taxon>
        <taxon>Dissoconiaceae</taxon>
        <taxon>Dissoconium</taxon>
    </lineage>
</organism>
<reference evidence="5" key="2">
    <citation type="submission" date="2020-04" db="EMBL/GenBank/DDBJ databases">
        <authorList>
            <consortium name="NCBI Genome Project"/>
        </authorList>
    </citation>
    <scope>NUCLEOTIDE SEQUENCE</scope>
    <source>
        <strain evidence="5">CBS 342.82</strain>
    </source>
</reference>
<dbReference type="RefSeq" id="XP_033463494.1">
    <property type="nucleotide sequence ID" value="XM_033604014.1"/>
</dbReference>
<accession>A0A6J3MF33</accession>